<dbReference type="SMART" id="SM01380">
    <property type="entry name" value="Ribosomal_L31e"/>
    <property type="match status" value="1"/>
</dbReference>
<keyword evidence="5" id="KW-1185">Reference proteome</keyword>
<accession>B8AHM5</accession>
<keyword evidence="2" id="KW-0689">Ribosomal protein</keyword>
<evidence type="ECO:0000256" key="3">
    <source>
        <dbReference type="ARBA" id="ARBA00023274"/>
    </source>
</evidence>
<sequence>MSEKKRGAGTRKDEVVTREYTINLHKRLHGWYRLTLSLPPSLSSISLSFVALAVDPRARCWFHEGIRRVPRRVRVRIARKRNDEEDAKEELYSLVTVAEIPAEGLKGSGTKVVEDDE</sequence>
<dbReference type="GO" id="GO:0002181">
    <property type="term" value="P:cytoplasmic translation"/>
    <property type="evidence" value="ECO:0007669"/>
    <property type="project" value="TreeGrafter"/>
</dbReference>
<dbReference type="Proteomes" id="UP000007015">
    <property type="component" value="Chromosome 2"/>
</dbReference>
<organism evidence="4 5">
    <name type="scientific">Oryza sativa subsp. indica</name>
    <name type="common">Rice</name>
    <dbReference type="NCBI Taxonomy" id="39946"/>
    <lineage>
        <taxon>Eukaryota</taxon>
        <taxon>Viridiplantae</taxon>
        <taxon>Streptophyta</taxon>
        <taxon>Embryophyta</taxon>
        <taxon>Tracheophyta</taxon>
        <taxon>Spermatophyta</taxon>
        <taxon>Magnoliopsida</taxon>
        <taxon>Liliopsida</taxon>
        <taxon>Poales</taxon>
        <taxon>Poaceae</taxon>
        <taxon>BOP clade</taxon>
        <taxon>Oryzoideae</taxon>
        <taxon>Oryzeae</taxon>
        <taxon>Oryzinae</taxon>
        <taxon>Oryza</taxon>
        <taxon>Oryza sativa</taxon>
    </lineage>
</organism>
<dbReference type="GO" id="GO:0022625">
    <property type="term" value="C:cytosolic large ribosomal subunit"/>
    <property type="evidence" value="ECO:0007669"/>
    <property type="project" value="TreeGrafter"/>
</dbReference>
<dbReference type="PANTHER" id="PTHR10956">
    <property type="entry name" value="60S RIBOSOMAL PROTEIN L31"/>
    <property type="match status" value="1"/>
</dbReference>
<comment type="similarity">
    <text evidence="1">Belongs to the eukaryotic ribosomal protein eL31 family.</text>
</comment>
<protein>
    <recommendedName>
        <fullName evidence="6">60S ribosomal protein L31</fullName>
    </recommendedName>
</protein>
<evidence type="ECO:0000256" key="2">
    <source>
        <dbReference type="ARBA" id="ARBA00022980"/>
    </source>
</evidence>
<dbReference type="Gramene" id="BGIOSGA005728-TA">
    <property type="protein sequence ID" value="BGIOSGA005728-PA"/>
    <property type="gene ID" value="BGIOSGA005728"/>
</dbReference>
<dbReference type="HOGENOM" id="CLU_112570_1_1_1"/>
<dbReference type="GO" id="GO:0003735">
    <property type="term" value="F:structural constituent of ribosome"/>
    <property type="evidence" value="ECO:0007669"/>
    <property type="project" value="InterPro"/>
</dbReference>
<keyword evidence="3" id="KW-0687">Ribonucleoprotein</keyword>
<dbReference type="AlphaFoldDB" id="B8AHM5"/>
<name>B8AHM5_ORYSI</name>
<dbReference type="STRING" id="39946.B8AHM5"/>
<dbReference type="Pfam" id="PF01198">
    <property type="entry name" value="Ribosomal_L31e"/>
    <property type="match status" value="1"/>
</dbReference>
<evidence type="ECO:0008006" key="6">
    <source>
        <dbReference type="Google" id="ProtNLM"/>
    </source>
</evidence>
<dbReference type="OMA" id="THEHTIN"/>
<evidence type="ECO:0000313" key="5">
    <source>
        <dbReference type="Proteomes" id="UP000007015"/>
    </source>
</evidence>
<dbReference type="SUPFAM" id="SSF54575">
    <property type="entry name" value="Ribosomal protein L31e"/>
    <property type="match status" value="1"/>
</dbReference>
<dbReference type="EMBL" id="CM000127">
    <property type="protein sequence ID" value="EEC73896.1"/>
    <property type="molecule type" value="Genomic_DNA"/>
</dbReference>
<evidence type="ECO:0000313" key="4">
    <source>
        <dbReference type="EMBL" id="EEC73896.1"/>
    </source>
</evidence>
<proteinExistence type="inferred from homology"/>
<reference evidence="4 5" key="1">
    <citation type="journal article" date="2005" name="PLoS Biol.">
        <title>The genomes of Oryza sativa: a history of duplications.</title>
        <authorList>
            <person name="Yu J."/>
            <person name="Wang J."/>
            <person name="Lin W."/>
            <person name="Li S."/>
            <person name="Li H."/>
            <person name="Zhou J."/>
            <person name="Ni P."/>
            <person name="Dong W."/>
            <person name="Hu S."/>
            <person name="Zeng C."/>
            <person name="Zhang J."/>
            <person name="Zhang Y."/>
            <person name="Li R."/>
            <person name="Xu Z."/>
            <person name="Li S."/>
            <person name="Li X."/>
            <person name="Zheng H."/>
            <person name="Cong L."/>
            <person name="Lin L."/>
            <person name="Yin J."/>
            <person name="Geng J."/>
            <person name="Li G."/>
            <person name="Shi J."/>
            <person name="Liu J."/>
            <person name="Lv H."/>
            <person name="Li J."/>
            <person name="Wang J."/>
            <person name="Deng Y."/>
            <person name="Ran L."/>
            <person name="Shi X."/>
            <person name="Wang X."/>
            <person name="Wu Q."/>
            <person name="Li C."/>
            <person name="Ren X."/>
            <person name="Wang J."/>
            <person name="Wang X."/>
            <person name="Li D."/>
            <person name="Liu D."/>
            <person name="Zhang X."/>
            <person name="Ji Z."/>
            <person name="Zhao W."/>
            <person name="Sun Y."/>
            <person name="Zhang Z."/>
            <person name="Bao J."/>
            <person name="Han Y."/>
            <person name="Dong L."/>
            <person name="Ji J."/>
            <person name="Chen P."/>
            <person name="Wu S."/>
            <person name="Liu J."/>
            <person name="Xiao Y."/>
            <person name="Bu D."/>
            <person name="Tan J."/>
            <person name="Yang L."/>
            <person name="Ye C."/>
            <person name="Zhang J."/>
            <person name="Xu J."/>
            <person name="Zhou Y."/>
            <person name="Yu Y."/>
            <person name="Zhang B."/>
            <person name="Zhuang S."/>
            <person name="Wei H."/>
            <person name="Liu B."/>
            <person name="Lei M."/>
            <person name="Yu H."/>
            <person name="Li Y."/>
            <person name="Xu H."/>
            <person name="Wei S."/>
            <person name="He X."/>
            <person name="Fang L."/>
            <person name="Zhang Z."/>
            <person name="Zhang Y."/>
            <person name="Huang X."/>
            <person name="Su Z."/>
            <person name="Tong W."/>
            <person name="Li J."/>
            <person name="Tong Z."/>
            <person name="Li S."/>
            <person name="Ye J."/>
            <person name="Wang L."/>
            <person name="Fang L."/>
            <person name="Lei T."/>
            <person name="Chen C."/>
            <person name="Chen H."/>
            <person name="Xu Z."/>
            <person name="Li H."/>
            <person name="Huang H."/>
            <person name="Zhang F."/>
            <person name="Xu H."/>
            <person name="Li N."/>
            <person name="Zhao C."/>
            <person name="Li S."/>
            <person name="Dong L."/>
            <person name="Huang Y."/>
            <person name="Li L."/>
            <person name="Xi Y."/>
            <person name="Qi Q."/>
            <person name="Li W."/>
            <person name="Zhang B."/>
            <person name="Hu W."/>
            <person name="Zhang Y."/>
            <person name="Tian X."/>
            <person name="Jiao Y."/>
            <person name="Liang X."/>
            <person name="Jin J."/>
            <person name="Gao L."/>
            <person name="Zheng W."/>
            <person name="Hao B."/>
            <person name="Liu S."/>
            <person name="Wang W."/>
            <person name="Yuan L."/>
            <person name="Cao M."/>
            <person name="McDermott J."/>
            <person name="Samudrala R."/>
            <person name="Wang J."/>
            <person name="Wong G.K."/>
            <person name="Yang H."/>
        </authorList>
    </citation>
    <scope>NUCLEOTIDE SEQUENCE [LARGE SCALE GENOMIC DNA]</scope>
    <source>
        <strain evidence="5">cv. 93-11</strain>
    </source>
</reference>
<dbReference type="PANTHER" id="PTHR10956:SF0">
    <property type="entry name" value="60S RIBOSOMAL PROTEIN L31"/>
    <property type="match status" value="1"/>
</dbReference>
<evidence type="ECO:0000256" key="1">
    <source>
        <dbReference type="ARBA" id="ARBA00010808"/>
    </source>
</evidence>
<dbReference type="InterPro" id="IPR000054">
    <property type="entry name" value="Ribosomal_eL31"/>
</dbReference>
<dbReference type="InterPro" id="IPR023621">
    <property type="entry name" value="Ribosomal_eL31_dom_sf"/>
</dbReference>
<dbReference type="Gene3D" id="3.10.440.10">
    <property type="match status" value="1"/>
</dbReference>
<gene>
    <name evidence="4" type="ORF">OsI_08706</name>
</gene>